<comment type="pathway">
    <text evidence="7">Protein degradation; proteasomal Pup-dependent pathway.</text>
</comment>
<keyword evidence="10" id="KW-1185">Reference proteome</keyword>
<evidence type="ECO:0000256" key="5">
    <source>
        <dbReference type="ARBA" id="ARBA00022840"/>
    </source>
</evidence>
<evidence type="ECO:0000256" key="2">
    <source>
        <dbReference type="ARBA" id="ARBA00022723"/>
    </source>
</evidence>
<feature type="binding site" evidence="7">
    <location>
        <position position="63"/>
    </location>
    <ligand>
        <name>Mg(2+)</name>
        <dbReference type="ChEBI" id="CHEBI:18420"/>
    </ligand>
</feature>
<evidence type="ECO:0000256" key="7">
    <source>
        <dbReference type="HAMAP-Rule" id="MF_02111"/>
    </source>
</evidence>
<dbReference type="InterPro" id="IPR004347">
    <property type="entry name" value="Pup_ligase/deamidase"/>
</dbReference>
<evidence type="ECO:0000256" key="6">
    <source>
        <dbReference type="ARBA" id="ARBA00022842"/>
    </source>
</evidence>
<dbReference type="RefSeq" id="WP_188806697.1">
    <property type="nucleotide sequence ID" value="NZ_BAAAOU010000007.1"/>
</dbReference>
<keyword evidence="1 7" id="KW-0436">Ligase</keyword>
<accession>A0ABQ2M8S1</accession>
<feature type="binding site" evidence="7">
    <location>
        <position position="53"/>
    </location>
    <ligand>
        <name>ATP</name>
        <dbReference type="ChEBI" id="CHEBI:30616"/>
    </ligand>
</feature>
<dbReference type="EC" id="6.3.1.19" evidence="7 8"/>
<dbReference type="InterPro" id="IPR022279">
    <property type="entry name" value="Pup_ligase"/>
</dbReference>
<organism evidence="9 10">
    <name type="scientific">Citricoccus zhacaiensis</name>
    <dbReference type="NCBI Taxonomy" id="489142"/>
    <lineage>
        <taxon>Bacteria</taxon>
        <taxon>Bacillati</taxon>
        <taxon>Actinomycetota</taxon>
        <taxon>Actinomycetes</taxon>
        <taxon>Micrococcales</taxon>
        <taxon>Micrococcaceae</taxon>
        <taxon>Citricoccus</taxon>
    </lineage>
</organism>
<keyword evidence="2 7" id="KW-0479">Metal-binding</keyword>
<comment type="function">
    <text evidence="7">Catalyzes the covalent attachment of the prokaryotic ubiquitin-like protein modifier Pup to the proteasomal substrate proteins, thereby targeting them for proteasomal degradation. This tagging system is termed pupylation. The ligation reaction involves the side-chain carboxylate of the C-terminal glutamate of Pup and the side-chain amino group of a substrate lysine.</text>
</comment>
<keyword evidence="4 7" id="KW-0833">Ubl conjugation pathway</keyword>
<keyword evidence="6 7" id="KW-0460">Magnesium</keyword>
<proteinExistence type="inferred from homology"/>
<comment type="pathway">
    <text evidence="7">Protein modification; protein pupylation.</text>
</comment>
<evidence type="ECO:0000313" key="10">
    <source>
        <dbReference type="Proteomes" id="UP000642509"/>
    </source>
</evidence>
<dbReference type="EMBL" id="BMLQ01000008">
    <property type="protein sequence ID" value="GGO48218.1"/>
    <property type="molecule type" value="Genomic_DNA"/>
</dbReference>
<dbReference type="Proteomes" id="UP000642509">
    <property type="component" value="Unassembled WGS sequence"/>
</dbReference>
<keyword evidence="5 7" id="KW-0067">ATP-binding</keyword>
<feature type="binding site" evidence="7">
    <location>
        <position position="55"/>
    </location>
    <ligand>
        <name>Mg(2+)</name>
        <dbReference type="ChEBI" id="CHEBI:18420"/>
    </ligand>
</feature>
<comment type="caution">
    <text evidence="9">The sequence shown here is derived from an EMBL/GenBank/DDBJ whole genome shotgun (WGS) entry which is preliminary data.</text>
</comment>
<feature type="binding site" evidence="7">
    <location>
        <position position="66"/>
    </location>
    <ligand>
        <name>ATP</name>
        <dbReference type="ChEBI" id="CHEBI:30616"/>
    </ligand>
</feature>
<keyword evidence="3 7" id="KW-0547">Nucleotide-binding</keyword>
<dbReference type="NCBIfam" id="TIGR03686">
    <property type="entry name" value="pupylate_PafA"/>
    <property type="match status" value="1"/>
</dbReference>
<dbReference type="Pfam" id="PF03136">
    <property type="entry name" value="Pup_ligase"/>
    <property type="match status" value="1"/>
</dbReference>
<dbReference type="PIRSF" id="PIRSF018077">
    <property type="entry name" value="UCP018077"/>
    <property type="match status" value="1"/>
</dbReference>
<evidence type="ECO:0000313" key="9">
    <source>
        <dbReference type="EMBL" id="GGO48218.1"/>
    </source>
</evidence>
<comment type="miscellaneous">
    <text evidence="7">The reaction mechanism probably proceeds via the activation of Pup by phosphorylation of its C-terminal glutamate, which is then subject to nucleophilic attack by the substrate lysine, resulting in an isopeptide bond and the release of phosphate as a good leaving group.</text>
</comment>
<comment type="catalytic activity">
    <reaction evidence="7">
        <text>ATP + [prokaryotic ubiquitin-like protein]-L-glutamate + [protein]-L-lysine = ADP + phosphate + N(6)-([prokaryotic ubiquitin-like protein]-gamma-L-glutamyl)-[protein]-L-lysine.</text>
        <dbReference type="EC" id="6.3.1.19"/>
    </reaction>
</comment>
<name>A0ABQ2M8S1_9MICC</name>
<feature type="binding site" evidence="7">
    <location>
        <position position="9"/>
    </location>
    <ligand>
        <name>Mg(2+)</name>
        <dbReference type="ChEBI" id="CHEBI:18420"/>
    </ligand>
</feature>
<protein>
    <recommendedName>
        <fullName evidence="7 8">Pup--protein ligase</fullName>
        <ecNumber evidence="7 8">6.3.1.19</ecNumber>
    </recommendedName>
    <alternativeName>
        <fullName evidence="7">Proteasome accessory factor A</fullName>
    </alternativeName>
    <alternativeName>
        <fullName evidence="7">Pup-conjugating enzyme</fullName>
    </alternativeName>
</protein>
<evidence type="ECO:0000256" key="4">
    <source>
        <dbReference type="ARBA" id="ARBA00022786"/>
    </source>
</evidence>
<evidence type="ECO:0000256" key="8">
    <source>
        <dbReference type="NCBIfam" id="TIGR03686"/>
    </source>
</evidence>
<feature type="active site" description="Proton acceptor" evidence="7">
    <location>
        <position position="57"/>
    </location>
</feature>
<gene>
    <name evidence="7 9" type="primary">pafA</name>
    <name evidence="9" type="ORF">GCM10010977_27290</name>
</gene>
<sequence length="490" mass="54326">MDRRIMGVETEFGVHYSHPGSRPLTPEEVARYLFRPVVEWGRSSNVFVTNGSRLYLDVGSHPEYATAECSTLDELVAVDKAGERVMQELIDGATGHMRADGFTGTIYLYKNNADSAGNSYGSHENYLLNRRTEFRRLSEALIPFLITRQLVSGAGKAIGVRTGAGDGGLHGAGATEAPIPGPPEPHFAFSQRADHVMEGISSATTRSRPIINTRDEPHADAAEYRRLHVIVGDSNMSETTQLVRFGATDLLLRMIEAGRPLGDHQLANPIRAIRQVSHDLTGTEKLELRNGGHRSALQLQWHYLEQATAFVRENGPHHDRVPAVLDLWERTLDAVESGDYSRIDTEIDWAIKHRFLSRYAAKNSLDWNAPRIAQLDLSYHDITPQRGLFSLLQSRGAAARFLDDAAIEDAVDNPPPSTRATLRGRFIRAAREADQTYSVDWTHLKLNDRPLQAISIKDPFQTESDRLDALIGHLRHATGGESASSSVHPV</sequence>
<feature type="binding site" evidence="7">
    <location>
        <position position="441"/>
    </location>
    <ligand>
        <name>ATP</name>
        <dbReference type="ChEBI" id="CHEBI:30616"/>
    </ligand>
</feature>
<dbReference type="HAMAP" id="MF_02111">
    <property type="entry name" value="Pup_ligase"/>
    <property type="match status" value="1"/>
</dbReference>
<evidence type="ECO:0000256" key="3">
    <source>
        <dbReference type="ARBA" id="ARBA00022741"/>
    </source>
</evidence>
<dbReference type="GO" id="GO:0016874">
    <property type="term" value="F:ligase activity"/>
    <property type="evidence" value="ECO:0007669"/>
    <property type="project" value="UniProtKB-KW"/>
</dbReference>
<dbReference type="PANTHER" id="PTHR42307">
    <property type="entry name" value="PUP DEAMIDASE/DEPUPYLASE"/>
    <property type="match status" value="1"/>
</dbReference>
<reference evidence="10" key="1">
    <citation type="journal article" date="2019" name="Int. J. Syst. Evol. Microbiol.">
        <title>The Global Catalogue of Microorganisms (GCM) 10K type strain sequencing project: providing services to taxonomists for standard genome sequencing and annotation.</title>
        <authorList>
            <consortium name="The Broad Institute Genomics Platform"/>
            <consortium name="The Broad Institute Genome Sequencing Center for Infectious Disease"/>
            <person name="Wu L."/>
            <person name="Ma J."/>
        </authorList>
    </citation>
    <scope>NUCLEOTIDE SEQUENCE [LARGE SCALE GENOMIC DNA]</scope>
    <source>
        <strain evidence="10">CGMCC 1.7064</strain>
    </source>
</reference>
<dbReference type="PANTHER" id="PTHR42307:SF3">
    <property type="entry name" value="PUP--PROTEIN LIGASE"/>
    <property type="match status" value="1"/>
</dbReference>
<comment type="similarity">
    <text evidence="7">Belongs to the Pup ligase/Pup deamidase family. Pup-conjugating enzyme subfamily.</text>
</comment>
<evidence type="ECO:0000256" key="1">
    <source>
        <dbReference type="ARBA" id="ARBA00022598"/>
    </source>
</evidence>